<dbReference type="AlphaFoldDB" id="A0A412PIH2"/>
<dbReference type="RefSeq" id="WP_006526613.1">
    <property type="nucleotide sequence ID" value="NZ_CABJCF010000001.1"/>
</dbReference>
<reference evidence="1 2" key="1">
    <citation type="submission" date="2018-08" db="EMBL/GenBank/DDBJ databases">
        <title>A genome reference for cultivated species of the human gut microbiota.</title>
        <authorList>
            <person name="Zou Y."/>
            <person name="Xue W."/>
            <person name="Luo G."/>
        </authorList>
    </citation>
    <scope>NUCLEOTIDE SEQUENCE [LARGE SCALE GENOMIC DNA]</scope>
    <source>
        <strain evidence="1 2">AF18-46</strain>
    </source>
</reference>
<proteinExistence type="predicted"/>
<protein>
    <submittedName>
        <fullName evidence="1">Haloacid dehalogenase-like hydrolase</fullName>
    </submittedName>
</protein>
<dbReference type="InterPro" id="IPR023214">
    <property type="entry name" value="HAD_sf"/>
</dbReference>
<dbReference type="SUPFAM" id="SSF56784">
    <property type="entry name" value="HAD-like"/>
    <property type="match status" value="1"/>
</dbReference>
<accession>A0A412PIH2</accession>
<gene>
    <name evidence="1" type="ORF">DWX20_02700</name>
</gene>
<keyword evidence="1" id="KW-0378">Hydrolase</keyword>
<dbReference type="Pfam" id="PF12710">
    <property type="entry name" value="HAD"/>
    <property type="match status" value="1"/>
</dbReference>
<dbReference type="GO" id="GO:0016787">
    <property type="term" value="F:hydrolase activity"/>
    <property type="evidence" value="ECO:0007669"/>
    <property type="project" value="UniProtKB-KW"/>
</dbReference>
<evidence type="ECO:0000313" key="2">
    <source>
        <dbReference type="Proteomes" id="UP000284731"/>
    </source>
</evidence>
<dbReference type="EMBL" id="QRWX01000001">
    <property type="protein sequence ID" value="RGT57975.1"/>
    <property type="molecule type" value="Genomic_DNA"/>
</dbReference>
<dbReference type="Proteomes" id="UP000284731">
    <property type="component" value="Unassembled WGS sequence"/>
</dbReference>
<organism evidence="1 2">
    <name type="scientific">Solobacterium moorei</name>
    <dbReference type="NCBI Taxonomy" id="102148"/>
    <lineage>
        <taxon>Bacteria</taxon>
        <taxon>Bacillati</taxon>
        <taxon>Bacillota</taxon>
        <taxon>Erysipelotrichia</taxon>
        <taxon>Erysipelotrichales</taxon>
        <taxon>Erysipelotrichaceae</taxon>
        <taxon>Solobacterium</taxon>
    </lineage>
</organism>
<sequence>MTKVAILYDFDKTLCGKDMQEYSLIPSLGYENPKDFWKEVTSLANEHNMDAISAYLYLLQKKFEEMGQPLTKQQFEGVGKGIVLYNGVDTWFKRINKYGKKLGLEVEHYIISSGMKEIIENVMVADEFKHIYACSYFYDENEFARWPAQIVNYTTKTQYIFRINKQVLDENDSEDLNTYIDPKLRPIPLTKMVYVADGLTDVPCMRLIKEYGGRSVAVYNEKSVKAKKIAEKLIREERANYMVKADYSEGSEMETLMKMILNHMSADSALEALEGKIK</sequence>
<comment type="caution">
    <text evidence="1">The sequence shown here is derived from an EMBL/GenBank/DDBJ whole genome shotgun (WGS) entry which is preliminary data.</text>
</comment>
<evidence type="ECO:0000313" key="1">
    <source>
        <dbReference type="EMBL" id="RGT57975.1"/>
    </source>
</evidence>
<dbReference type="Gene3D" id="3.40.50.1000">
    <property type="entry name" value="HAD superfamily/HAD-like"/>
    <property type="match status" value="1"/>
</dbReference>
<name>A0A412PIH2_9FIRM</name>
<dbReference type="InterPro" id="IPR036412">
    <property type="entry name" value="HAD-like_sf"/>
</dbReference>